<dbReference type="PANTHER" id="PTHR42706:SF1">
    <property type="entry name" value="FORMYLTETRAHYDROFOLATE DEFORMYLASE 2, MITOCHONDRIAL"/>
    <property type="match status" value="1"/>
</dbReference>
<keyword evidence="7" id="KW-1185">Reference proteome</keyword>
<dbReference type="NCBIfam" id="TIGR00655">
    <property type="entry name" value="PurU"/>
    <property type="match status" value="1"/>
</dbReference>
<dbReference type="OrthoDB" id="9806170at2"/>
<protein>
    <recommendedName>
        <fullName evidence="3 4">Formyltetrahydrofolate deformylase</fullName>
        <ecNumber evidence="3 4">3.5.1.10</ecNumber>
    </recommendedName>
    <alternativeName>
        <fullName evidence="3">Formyl-FH(4) hydrolase</fullName>
    </alternativeName>
</protein>
<dbReference type="InterPro" id="IPR044074">
    <property type="entry name" value="PurU_ACT"/>
</dbReference>
<evidence type="ECO:0000313" key="6">
    <source>
        <dbReference type="EMBL" id="RLJ52171.1"/>
    </source>
</evidence>
<evidence type="ECO:0000259" key="5">
    <source>
        <dbReference type="Pfam" id="PF00551"/>
    </source>
</evidence>
<dbReference type="GO" id="GO:0008864">
    <property type="term" value="F:formyltetrahydrofolate deformylase activity"/>
    <property type="evidence" value="ECO:0007669"/>
    <property type="project" value="UniProtKB-UniRule"/>
</dbReference>
<dbReference type="Gene3D" id="3.30.70.260">
    <property type="match status" value="1"/>
</dbReference>
<evidence type="ECO:0000313" key="7">
    <source>
        <dbReference type="Proteomes" id="UP000269157"/>
    </source>
</evidence>
<dbReference type="CDD" id="cd08648">
    <property type="entry name" value="FMT_core_Formyl-FH4-Hydrolase_C"/>
    <property type="match status" value="1"/>
</dbReference>
<dbReference type="HAMAP" id="MF_01927">
    <property type="entry name" value="PurU"/>
    <property type="match status" value="1"/>
</dbReference>
<evidence type="ECO:0000256" key="2">
    <source>
        <dbReference type="ARBA" id="ARBA00022801"/>
    </source>
</evidence>
<dbReference type="InterPro" id="IPR002376">
    <property type="entry name" value="Formyl_transf_N"/>
</dbReference>
<dbReference type="PRINTS" id="PR01575">
    <property type="entry name" value="FFH4HYDRLASE"/>
</dbReference>
<dbReference type="GO" id="GO:0006189">
    <property type="term" value="P:'de novo' IMP biosynthetic process"/>
    <property type="evidence" value="ECO:0007669"/>
    <property type="project" value="UniProtKB-UniRule"/>
</dbReference>
<feature type="active site" evidence="3">
    <location>
        <position position="226"/>
    </location>
</feature>
<keyword evidence="3" id="KW-0658">Purine biosynthesis</keyword>
<dbReference type="NCBIfam" id="NF004684">
    <property type="entry name" value="PRK06027.1"/>
    <property type="match status" value="1"/>
</dbReference>
<sequence length="294" mass="32818">MPNLALTVSCVSTIGIVAAISTFLAKHECNITDSAQFDDPITGAFFTRVSFKAPDAMDMDDLRGRFNETAAQFRMDWAIHDQATKMKVAIMVSRFGHCLNDLLYRWRIGALPIDIVAVISNHTDYQELVVNHDIPFHHIKVTKENKPDAEARIMQVIEESDAELVVLARYMQILSDQMCQKMSGRIINIHHSFLPSFKGANPYKQAFERGVKLIGATAHYVTADLDEGPIIEQDTIRVTHAQSASDYVTLGRDVEAQVFARAIHAHIHHRVFQNGDKTVVFPASPGGYASERLG</sequence>
<dbReference type="InterPro" id="IPR036477">
    <property type="entry name" value="Formyl_transf_N_sf"/>
</dbReference>
<dbReference type="Proteomes" id="UP000269157">
    <property type="component" value="Unassembled WGS sequence"/>
</dbReference>
<comment type="similarity">
    <text evidence="3">Belongs to the PurU family.</text>
</comment>
<keyword evidence="2 3" id="KW-0378">Hydrolase</keyword>
<dbReference type="InterPro" id="IPR041729">
    <property type="entry name" value="Formyl-FH4-Hydrolase_C"/>
</dbReference>
<name>A0A497W703_9RHOB</name>
<feature type="domain" description="Formyl transferase N-terminal" evidence="5">
    <location>
        <begin position="86"/>
        <end position="263"/>
    </location>
</feature>
<proteinExistence type="inferred from homology"/>
<dbReference type="AlphaFoldDB" id="A0A497W703"/>
<gene>
    <name evidence="3" type="primary">purU</name>
    <name evidence="6" type="ORF">BCF46_2399</name>
</gene>
<evidence type="ECO:0000256" key="4">
    <source>
        <dbReference type="NCBIfam" id="TIGR00655"/>
    </source>
</evidence>
<dbReference type="CDD" id="cd04875">
    <property type="entry name" value="ACT_F4HF-DF"/>
    <property type="match status" value="1"/>
</dbReference>
<comment type="catalytic activity">
    <reaction evidence="3">
        <text>(6R)-10-formyltetrahydrofolate + H2O = (6S)-5,6,7,8-tetrahydrofolate + formate + H(+)</text>
        <dbReference type="Rhea" id="RHEA:19833"/>
        <dbReference type="ChEBI" id="CHEBI:15377"/>
        <dbReference type="ChEBI" id="CHEBI:15378"/>
        <dbReference type="ChEBI" id="CHEBI:15740"/>
        <dbReference type="ChEBI" id="CHEBI:57453"/>
        <dbReference type="ChEBI" id="CHEBI:195366"/>
        <dbReference type="EC" id="3.5.1.10"/>
    </reaction>
</comment>
<dbReference type="RefSeq" id="WP_121024421.1">
    <property type="nucleotide sequence ID" value="NZ_RCCE01000003.1"/>
</dbReference>
<dbReference type="InterPro" id="IPR045865">
    <property type="entry name" value="ACT-like_dom_sf"/>
</dbReference>
<organism evidence="6 7">
    <name type="scientific">Litoreibacter meonggei</name>
    <dbReference type="NCBI Taxonomy" id="1049199"/>
    <lineage>
        <taxon>Bacteria</taxon>
        <taxon>Pseudomonadati</taxon>
        <taxon>Pseudomonadota</taxon>
        <taxon>Alphaproteobacteria</taxon>
        <taxon>Rhodobacterales</taxon>
        <taxon>Roseobacteraceae</taxon>
        <taxon>Litoreibacter</taxon>
    </lineage>
</organism>
<dbReference type="UniPathway" id="UPA00074">
    <property type="reaction ID" value="UER00170"/>
</dbReference>
<keyword evidence="1 3" id="KW-0554">One-carbon metabolism</keyword>
<dbReference type="SUPFAM" id="SSF55021">
    <property type="entry name" value="ACT-like"/>
    <property type="match status" value="1"/>
</dbReference>
<dbReference type="PANTHER" id="PTHR42706">
    <property type="entry name" value="FORMYLTETRAHYDROFOLATE DEFORMYLASE"/>
    <property type="match status" value="1"/>
</dbReference>
<dbReference type="Pfam" id="PF00551">
    <property type="entry name" value="Formyl_trans_N"/>
    <property type="match status" value="1"/>
</dbReference>
<dbReference type="GO" id="GO:0006730">
    <property type="term" value="P:one-carbon metabolic process"/>
    <property type="evidence" value="ECO:0007669"/>
    <property type="project" value="UniProtKB-KW"/>
</dbReference>
<dbReference type="EC" id="3.5.1.10" evidence="3 4"/>
<dbReference type="EMBL" id="RCCE01000003">
    <property type="protein sequence ID" value="RLJ52171.1"/>
    <property type="molecule type" value="Genomic_DNA"/>
</dbReference>
<reference evidence="6 7" key="1">
    <citation type="submission" date="2018-10" db="EMBL/GenBank/DDBJ databases">
        <title>Genomic Encyclopedia of Archaeal and Bacterial Type Strains, Phase II (KMG-II): from individual species to whole genera.</title>
        <authorList>
            <person name="Goeker M."/>
        </authorList>
    </citation>
    <scope>NUCLEOTIDE SEQUENCE [LARGE SCALE GENOMIC DNA]</scope>
    <source>
        <strain evidence="6 7">DSM 29466</strain>
    </source>
</reference>
<comment type="caution">
    <text evidence="6">The sequence shown here is derived from an EMBL/GenBank/DDBJ whole genome shotgun (WGS) entry which is preliminary data.</text>
</comment>
<evidence type="ECO:0000256" key="1">
    <source>
        <dbReference type="ARBA" id="ARBA00022563"/>
    </source>
</evidence>
<accession>A0A497W703</accession>
<dbReference type="SUPFAM" id="SSF53328">
    <property type="entry name" value="Formyltransferase"/>
    <property type="match status" value="1"/>
</dbReference>
<comment type="function">
    <text evidence="3">Catalyzes the hydrolysis of 10-formyltetrahydrofolate (formyl-FH4) to formate and tetrahydrofolate (FH4).</text>
</comment>
<dbReference type="PIRSF" id="PIRSF036480">
    <property type="entry name" value="FormyFH4_hydr"/>
    <property type="match status" value="1"/>
</dbReference>
<evidence type="ECO:0000256" key="3">
    <source>
        <dbReference type="HAMAP-Rule" id="MF_01927"/>
    </source>
</evidence>
<dbReference type="Gene3D" id="3.40.50.170">
    <property type="entry name" value="Formyl transferase, N-terminal domain"/>
    <property type="match status" value="1"/>
</dbReference>
<dbReference type="InterPro" id="IPR004810">
    <property type="entry name" value="PurU"/>
</dbReference>
<comment type="pathway">
    <text evidence="3">Purine metabolism; IMP biosynthesis via de novo pathway; formate from 10-formyl-5,6,7,8-tetrahydrofolate: step 1/1.</text>
</comment>